<dbReference type="SFLD" id="SFLDG01060">
    <property type="entry name" value="BATS_domain_containing"/>
    <property type="match status" value="1"/>
</dbReference>
<evidence type="ECO:0000256" key="8">
    <source>
        <dbReference type="ARBA" id="ARBA00051157"/>
    </source>
</evidence>
<dbReference type="PANTHER" id="PTHR22976">
    <property type="entry name" value="BIOTIN SYNTHASE"/>
    <property type="match status" value="1"/>
</dbReference>
<comment type="function">
    <text evidence="9">Catalyzes the conversion of dethiobiotin (DTB) to biotin by the insertion of a sulfur atom into dethiobiotin via a radical-based mechanism.</text>
</comment>
<dbReference type="PANTHER" id="PTHR22976:SF2">
    <property type="entry name" value="BIOTIN SYNTHASE, MITOCHONDRIAL"/>
    <property type="match status" value="1"/>
</dbReference>
<evidence type="ECO:0000256" key="9">
    <source>
        <dbReference type="HAMAP-Rule" id="MF_01694"/>
    </source>
</evidence>
<dbReference type="HAMAP" id="MF_01694">
    <property type="entry name" value="BioB"/>
    <property type="match status" value="1"/>
</dbReference>
<dbReference type="Proteomes" id="UP000776252">
    <property type="component" value="Unassembled WGS sequence"/>
</dbReference>
<keyword evidence="6 9" id="KW-0001">2Fe-2S</keyword>
<accession>A0ABS6BRD2</accession>
<dbReference type="NCBIfam" id="TIGR00433">
    <property type="entry name" value="bioB"/>
    <property type="match status" value="1"/>
</dbReference>
<comment type="cofactor">
    <cofactor evidence="9">
        <name>[4Fe-4S] cluster</name>
        <dbReference type="ChEBI" id="CHEBI:49883"/>
    </cofactor>
    <text evidence="9">Binds 1 [4Fe-4S] cluster. The cluster is coordinated with 3 cysteines and an exchangeable S-adenosyl-L-methionine.</text>
</comment>
<gene>
    <name evidence="9 11" type="primary">bioB</name>
    <name evidence="11" type="ORF">KPL37_01485</name>
</gene>
<dbReference type="PIRSF" id="PIRSF001619">
    <property type="entry name" value="Biotin_synth"/>
    <property type="match status" value="1"/>
</dbReference>
<dbReference type="EMBL" id="JAHLDV010000002">
    <property type="protein sequence ID" value="MBU3158442.1"/>
    <property type="molecule type" value="Genomic_DNA"/>
</dbReference>
<reference evidence="11 12" key="1">
    <citation type="submission" date="2021-06" db="EMBL/GenBank/DDBJ databases">
        <title>Clostridia strains as spoilage organisms.</title>
        <authorList>
            <person name="Wambui J."/>
            <person name="Stephan R."/>
            <person name="Stevens M.J.A."/>
        </authorList>
    </citation>
    <scope>NUCLEOTIDE SEQUENCE [LARGE SCALE GENOMIC DNA]</scope>
    <source>
        <strain evidence="11 12">DSM 14204</strain>
    </source>
</reference>
<evidence type="ECO:0000256" key="7">
    <source>
        <dbReference type="ARBA" id="ARBA00022756"/>
    </source>
</evidence>
<keyword evidence="12" id="KW-1185">Reference proteome</keyword>
<comment type="caution">
    <text evidence="11">The sequence shown here is derived from an EMBL/GenBank/DDBJ whole genome shotgun (WGS) entry which is preliminary data.</text>
</comment>
<keyword evidence="9" id="KW-0479">Metal-binding</keyword>
<dbReference type="InterPro" id="IPR002684">
    <property type="entry name" value="Biotin_synth/BioAB"/>
</dbReference>
<keyword evidence="9" id="KW-0949">S-adenosyl-L-methionine</keyword>
<evidence type="ECO:0000256" key="1">
    <source>
        <dbReference type="ARBA" id="ARBA00004942"/>
    </source>
</evidence>
<evidence type="ECO:0000313" key="11">
    <source>
        <dbReference type="EMBL" id="MBU3158442.1"/>
    </source>
</evidence>
<organism evidence="11 12">
    <name type="scientific">Clostridium frigoris</name>
    <dbReference type="NCBI Taxonomy" id="205327"/>
    <lineage>
        <taxon>Bacteria</taxon>
        <taxon>Bacillati</taxon>
        <taxon>Bacillota</taxon>
        <taxon>Clostridia</taxon>
        <taxon>Eubacteriales</taxon>
        <taxon>Clostridiaceae</taxon>
        <taxon>Clostridium</taxon>
    </lineage>
</organism>
<dbReference type="PROSITE" id="PS51918">
    <property type="entry name" value="RADICAL_SAM"/>
    <property type="match status" value="1"/>
</dbReference>
<dbReference type="SMART" id="SM00876">
    <property type="entry name" value="BATS"/>
    <property type="match status" value="1"/>
</dbReference>
<feature type="domain" description="Radical SAM core" evidence="10">
    <location>
        <begin position="49"/>
        <end position="278"/>
    </location>
</feature>
<evidence type="ECO:0000256" key="5">
    <source>
        <dbReference type="ARBA" id="ARBA00022679"/>
    </source>
</evidence>
<evidence type="ECO:0000313" key="12">
    <source>
        <dbReference type="Proteomes" id="UP000776252"/>
    </source>
</evidence>
<dbReference type="SMART" id="SM00729">
    <property type="entry name" value="Elp3"/>
    <property type="match status" value="1"/>
</dbReference>
<keyword evidence="5 9" id="KW-0808">Transferase</keyword>
<dbReference type="Pfam" id="PF04055">
    <property type="entry name" value="Radical_SAM"/>
    <property type="match status" value="1"/>
</dbReference>
<comment type="similarity">
    <text evidence="2 9">Belongs to the radical SAM superfamily. Biotin synthase family.</text>
</comment>
<keyword evidence="9" id="KW-0411">Iron-sulfur</keyword>
<feature type="binding site" evidence="9">
    <location>
        <position position="203"/>
    </location>
    <ligand>
        <name>[2Fe-2S] cluster</name>
        <dbReference type="ChEBI" id="CHEBI:190135"/>
    </ligand>
</feature>
<comment type="cofactor">
    <cofactor evidence="9">
        <name>[2Fe-2S] cluster</name>
        <dbReference type="ChEBI" id="CHEBI:190135"/>
    </cofactor>
    <text evidence="9">Binds 1 [2Fe-2S] cluster. The cluster is coordinated with 3 cysteines and 1 arginine.</text>
</comment>
<feature type="binding site" evidence="9">
    <location>
        <position position="273"/>
    </location>
    <ligand>
        <name>[2Fe-2S] cluster</name>
        <dbReference type="ChEBI" id="CHEBI:190135"/>
    </ligand>
</feature>
<sequence>MKKFIKSIEKKILEGKVITCDEAMKLGKIKGEEDILELCKCANKVRQFYCGVEVDLCTIMNARSGRCTEDCKFCAQSAHYKTNVEEYGLVSKESALKLARENEKEGVNRFSLVTSGRGVSGSDFENILNIYEDLNKEMNVDLCASLGILGYEQLLRLREKGITMYHHNLETSRGYYKNICTTHSFDERINTINAAKKAGMVICSGGIIGLGESMEDRINLAFELRNLGVKSIPVNVLNPVKGTPLENAESLSQEEILKTIAIIRFINPKALIRLAGGRNRIDEFGKNCFNAGANATITGNYLTTSGNKIKDDKKMVSDLNLEVRKNG</sequence>
<comment type="pathway">
    <text evidence="1 9">Cofactor biosynthesis; biotin biosynthesis; biotin from 7,8-diaminononanoate: step 2/2.</text>
</comment>
<evidence type="ECO:0000256" key="3">
    <source>
        <dbReference type="ARBA" id="ARBA00012236"/>
    </source>
</evidence>
<evidence type="ECO:0000259" key="10">
    <source>
        <dbReference type="PROSITE" id="PS51918"/>
    </source>
</evidence>
<dbReference type="InterPro" id="IPR006638">
    <property type="entry name" value="Elp3/MiaA/NifB-like_rSAM"/>
</dbReference>
<dbReference type="InterPro" id="IPR007197">
    <property type="entry name" value="rSAM"/>
</dbReference>
<feature type="binding site" evidence="9">
    <location>
        <position position="74"/>
    </location>
    <ligand>
        <name>[4Fe-4S] cluster</name>
        <dbReference type="ChEBI" id="CHEBI:49883"/>
        <note>4Fe-4S-S-AdoMet</note>
    </ligand>
</feature>
<evidence type="ECO:0000256" key="2">
    <source>
        <dbReference type="ARBA" id="ARBA00010765"/>
    </source>
</evidence>
<proteinExistence type="inferred from homology"/>
<comment type="catalytic activity">
    <reaction evidence="8 9">
        <text>(4R,5S)-dethiobiotin + (sulfur carrier)-SH + 2 reduced [2Fe-2S]-[ferredoxin] + 2 S-adenosyl-L-methionine = (sulfur carrier)-H + biotin + 2 5'-deoxyadenosine + 2 L-methionine + 2 oxidized [2Fe-2S]-[ferredoxin]</text>
        <dbReference type="Rhea" id="RHEA:22060"/>
        <dbReference type="Rhea" id="RHEA-COMP:10000"/>
        <dbReference type="Rhea" id="RHEA-COMP:10001"/>
        <dbReference type="Rhea" id="RHEA-COMP:14737"/>
        <dbReference type="Rhea" id="RHEA-COMP:14739"/>
        <dbReference type="ChEBI" id="CHEBI:17319"/>
        <dbReference type="ChEBI" id="CHEBI:29917"/>
        <dbReference type="ChEBI" id="CHEBI:33737"/>
        <dbReference type="ChEBI" id="CHEBI:33738"/>
        <dbReference type="ChEBI" id="CHEBI:57586"/>
        <dbReference type="ChEBI" id="CHEBI:57844"/>
        <dbReference type="ChEBI" id="CHEBI:59789"/>
        <dbReference type="ChEBI" id="CHEBI:64428"/>
        <dbReference type="ChEBI" id="CHEBI:149473"/>
        <dbReference type="EC" id="2.8.1.6"/>
    </reaction>
</comment>
<keyword evidence="7 9" id="KW-0093">Biotin biosynthesis</keyword>
<protein>
    <recommendedName>
        <fullName evidence="3 9">Biotin synthase</fullName>
        <ecNumber evidence="3 9">2.8.1.6</ecNumber>
    </recommendedName>
</protein>
<feature type="binding site" evidence="9">
    <location>
        <position position="67"/>
    </location>
    <ligand>
        <name>[4Fe-4S] cluster</name>
        <dbReference type="ChEBI" id="CHEBI:49883"/>
        <note>4Fe-4S-S-AdoMet</note>
    </ligand>
</feature>
<dbReference type="RefSeq" id="WP_216145473.1">
    <property type="nucleotide sequence ID" value="NZ_JAHLDV010000002.1"/>
</dbReference>
<evidence type="ECO:0000256" key="4">
    <source>
        <dbReference type="ARBA" id="ARBA00022485"/>
    </source>
</evidence>
<dbReference type="SFLD" id="SFLDS00029">
    <property type="entry name" value="Radical_SAM"/>
    <property type="match status" value="1"/>
</dbReference>
<dbReference type="InterPro" id="IPR010722">
    <property type="entry name" value="BATS_dom"/>
</dbReference>
<dbReference type="EC" id="2.8.1.6" evidence="3 9"/>
<dbReference type="GO" id="GO:0004076">
    <property type="term" value="F:biotin synthase activity"/>
    <property type="evidence" value="ECO:0007669"/>
    <property type="project" value="UniProtKB-EC"/>
</dbReference>
<name>A0ABS6BRD2_9CLOT</name>
<evidence type="ECO:0000256" key="6">
    <source>
        <dbReference type="ARBA" id="ARBA00022714"/>
    </source>
</evidence>
<keyword evidence="9" id="KW-0408">Iron</keyword>
<dbReference type="CDD" id="cd01335">
    <property type="entry name" value="Radical_SAM"/>
    <property type="match status" value="1"/>
</dbReference>
<keyword evidence="4 9" id="KW-0004">4Fe-4S</keyword>
<feature type="binding site" evidence="9">
    <location>
        <position position="71"/>
    </location>
    <ligand>
        <name>[4Fe-4S] cluster</name>
        <dbReference type="ChEBI" id="CHEBI:49883"/>
        <note>4Fe-4S-S-AdoMet</note>
    </ligand>
</feature>
<feature type="binding site" evidence="9">
    <location>
        <position position="143"/>
    </location>
    <ligand>
        <name>[2Fe-2S] cluster</name>
        <dbReference type="ChEBI" id="CHEBI:190135"/>
    </ligand>
</feature>
<dbReference type="Pfam" id="PF06968">
    <property type="entry name" value="BATS"/>
    <property type="match status" value="1"/>
</dbReference>
<feature type="binding site" evidence="9">
    <location>
        <position position="111"/>
    </location>
    <ligand>
        <name>[2Fe-2S] cluster</name>
        <dbReference type="ChEBI" id="CHEBI:190135"/>
    </ligand>
</feature>
<dbReference type="SFLD" id="SFLDG01278">
    <property type="entry name" value="biotin_synthase_like"/>
    <property type="match status" value="1"/>
</dbReference>
<dbReference type="InterPro" id="IPR024177">
    <property type="entry name" value="Biotin_synthase"/>
</dbReference>
<comment type="subunit">
    <text evidence="9">Homodimer.</text>
</comment>